<reference evidence="2 3" key="1">
    <citation type="submission" date="2015-09" db="EMBL/GenBank/DDBJ databases">
        <authorList>
            <consortium name="Pathogen Informatics"/>
        </authorList>
    </citation>
    <scope>NUCLEOTIDE SEQUENCE [LARGE SCALE GENOMIC DNA]</scope>
    <source>
        <strain evidence="2 3">2789STDY5608850</strain>
    </source>
</reference>
<dbReference type="PANTHER" id="PTHR12110">
    <property type="entry name" value="HYDROXYPYRUVATE ISOMERASE"/>
    <property type="match status" value="1"/>
</dbReference>
<feature type="domain" description="Xylose isomerase-like TIM barrel" evidence="1">
    <location>
        <begin position="21"/>
        <end position="250"/>
    </location>
</feature>
<organism evidence="2 3">
    <name type="scientific">Hungatella hathewayi</name>
    <dbReference type="NCBI Taxonomy" id="154046"/>
    <lineage>
        <taxon>Bacteria</taxon>
        <taxon>Bacillati</taxon>
        <taxon>Bacillota</taxon>
        <taxon>Clostridia</taxon>
        <taxon>Lachnospirales</taxon>
        <taxon>Lachnospiraceae</taxon>
        <taxon>Hungatella</taxon>
    </lineage>
</organism>
<evidence type="ECO:0000313" key="2">
    <source>
        <dbReference type="EMBL" id="CUO68341.1"/>
    </source>
</evidence>
<gene>
    <name evidence="2" type="ORF">ERS852407_03583</name>
</gene>
<dbReference type="PANTHER" id="PTHR12110:SF41">
    <property type="entry name" value="INOSOSE DEHYDRATASE"/>
    <property type="match status" value="1"/>
</dbReference>
<dbReference type="EMBL" id="CYZE01000010">
    <property type="protein sequence ID" value="CUO68341.1"/>
    <property type="molecule type" value="Genomic_DNA"/>
</dbReference>
<dbReference type="InterPro" id="IPR036237">
    <property type="entry name" value="Xyl_isomerase-like_sf"/>
</dbReference>
<proteinExistence type="predicted"/>
<evidence type="ECO:0000259" key="1">
    <source>
        <dbReference type="Pfam" id="PF01261"/>
    </source>
</evidence>
<accession>A0A174H276</accession>
<dbReference type="GO" id="GO:0016853">
    <property type="term" value="F:isomerase activity"/>
    <property type="evidence" value="ECO:0007669"/>
    <property type="project" value="UniProtKB-KW"/>
</dbReference>
<dbReference type="Pfam" id="PF01261">
    <property type="entry name" value="AP_endonuc_2"/>
    <property type="match status" value="1"/>
</dbReference>
<evidence type="ECO:0000313" key="3">
    <source>
        <dbReference type="Proteomes" id="UP000095651"/>
    </source>
</evidence>
<name>A0A174H276_9FIRM</name>
<dbReference type="Proteomes" id="UP000095651">
    <property type="component" value="Unassembled WGS sequence"/>
</dbReference>
<dbReference type="RefSeq" id="WP_055657230.1">
    <property type="nucleotide sequence ID" value="NZ_CABIXC010000010.1"/>
</dbReference>
<dbReference type="InterPro" id="IPR050312">
    <property type="entry name" value="IolE/XylAMocC-like"/>
</dbReference>
<dbReference type="AlphaFoldDB" id="A0A174H276"/>
<dbReference type="SUPFAM" id="SSF51658">
    <property type="entry name" value="Xylose isomerase-like"/>
    <property type="match status" value="1"/>
</dbReference>
<dbReference type="Gene3D" id="3.20.20.150">
    <property type="entry name" value="Divalent-metal-dependent TIM barrel enzymes"/>
    <property type="match status" value="1"/>
</dbReference>
<keyword evidence="2" id="KW-0413">Isomerase</keyword>
<protein>
    <submittedName>
        <fullName evidence="2">Xylose isomerase domain-containing protein TIM barrel</fullName>
    </submittedName>
</protein>
<dbReference type="InterPro" id="IPR013022">
    <property type="entry name" value="Xyl_isomerase-like_TIM-brl"/>
</dbReference>
<sequence>MVKAGIVGFLPEDKSEVWDFFEWCAGLGYQAIDMDLSYAAPGTDLTQSASRLRNLGLEPLTMGCPGDFFLAEKQVADIVKKAHAQGIKRVTAYSSSISKSIHEGYGVRGTYDEMMRDFENMNRLIELFSQEGLTFCYHNHYHEFITLYHGVTAFDHMLYHVDPRLKFDLDVGWVTSGGFNPVEVLKRLEGRIACVHVKDFYDLKKPWKMVEKDPASKEGFTAVGTGVVDIPGVLKELDRQGVEYACVEQDIMRNLNPREALTMSYLAMKESGFVV</sequence>